<dbReference type="GO" id="GO:0004731">
    <property type="term" value="F:purine-nucleoside phosphorylase activity"/>
    <property type="evidence" value="ECO:0007669"/>
    <property type="project" value="UniProtKB-EC"/>
</dbReference>
<proteinExistence type="inferred from homology"/>
<comment type="function">
    <text evidence="5">The purine nucleoside phosphorylases catalyze the phosphorolytic breakdown of the N-glycosidic bond in the beta-(deoxy)ribonucleoside molecules, with the formation of the corresponding free purine bases and pentose-1-phosphate.</text>
</comment>
<dbReference type="EC" id="2.4.2.1" evidence="5"/>
<dbReference type="PIRSF" id="PIRSF000477">
    <property type="entry name" value="PurNPase"/>
    <property type="match status" value="1"/>
</dbReference>
<dbReference type="UniPathway" id="UPA00606"/>
<feature type="binding site" evidence="6">
    <location>
        <position position="232"/>
    </location>
    <ligand>
        <name>a purine D-ribonucleoside</name>
        <dbReference type="ChEBI" id="CHEBI:142355"/>
    </ligand>
</feature>
<comment type="pathway">
    <text evidence="1 5">Purine metabolism; purine nucleoside salvage.</text>
</comment>
<evidence type="ECO:0000256" key="3">
    <source>
        <dbReference type="ARBA" id="ARBA00022676"/>
    </source>
</evidence>
<keyword evidence="3 5" id="KW-0328">Glycosyltransferase</keyword>
<dbReference type="InterPro" id="IPR000845">
    <property type="entry name" value="Nucleoside_phosphorylase_d"/>
</dbReference>
<organism evidence="8 9">
    <name type="scientific">Bipolaricaulis sibiricus</name>
    <dbReference type="NCBI Taxonomy" id="2501609"/>
    <lineage>
        <taxon>Bacteria</taxon>
        <taxon>Candidatus Bipolaricaulota</taxon>
        <taxon>Candidatus Bipolaricaulia</taxon>
        <taxon>Candidatus Bipolaricaulales</taxon>
        <taxon>Candidatus Bipolaricaulaceae</taxon>
        <taxon>Candidatus Bipolaricaulis</taxon>
    </lineage>
</organism>
<dbReference type="PROSITE" id="PS01240">
    <property type="entry name" value="PNP_MTAP_2"/>
    <property type="match status" value="1"/>
</dbReference>
<dbReference type="EMBL" id="CP034928">
    <property type="protein sequence ID" value="QAA77388.1"/>
    <property type="molecule type" value="Genomic_DNA"/>
</dbReference>
<gene>
    <name evidence="8" type="ORF">BIP78_1624</name>
</gene>
<feature type="binding site" evidence="6">
    <location>
        <position position="190"/>
    </location>
    <ligand>
        <name>a purine D-ribonucleoside</name>
        <dbReference type="ChEBI" id="CHEBI:142355"/>
    </ligand>
</feature>
<evidence type="ECO:0000256" key="2">
    <source>
        <dbReference type="ARBA" id="ARBA00006751"/>
    </source>
</evidence>
<evidence type="ECO:0000313" key="9">
    <source>
        <dbReference type="Proteomes" id="UP000287233"/>
    </source>
</evidence>
<dbReference type="NCBIfam" id="NF006054">
    <property type="entry name" value="PRK08202.1"/>
    <property type="match status" value="1"/>
</dbReference>
<feature type="domain" description="Nucleoside phosphorylase" evidence="7">
    <location>
        <begin position="22"/>
        <end position="266"/>
    </location>
</feature>
<accession>A0A410FWQ4</accession>
<dbReference type="AlphaFoldDB" id="A0A410FWQ4"/>
<feature type="binding site" evidence="6">
    <location>
        <begin position="78"/>
        <end position="80"/>
    </location>
    <ligand>
        <name>phosphate</name>
        <dbReference type="ChEBI" id="CHEBI:43474"/>
    </ligand>
</feature>
<dbReference type="PANTHER" id="PTHR11904:SF9">
    <property type="entry name" value="PURINE NUCLEOSIDE PHOSPHORYLASE-RELATED"/>
    <property type="match status" value="1"/>
</dbReference>
<dbReference type="GO" id="GO:0009116">
    <property type="term" value="P:nucleoside metabolic process"/>
    <property type="evidence" value="ECO:0007669"/>
    <property type="project" value="InterPro"/>
</dbReference>
<comment type="similarity">
    <text evidence="2 5">Belongs to the PNP/MTAP phosphorylase family.</text>
</comment>
<dbReference type="InterPro" id="IPR011268">
    <property type="entry name" value="Purine_phosphorylase"/>
</dbReference>
<dbReference type="Gene3D" id="3.40.50.1580">
    <property type="entry name" value="Nucleoside phosphorylase domain"/>
    <property type="match status" value="1"/>
</dbReference>
<feature type="binding site" evidence="6">
    <location>
        <position position="110"/>
    </location>
    <ligand>
        <name>phosphate</name>
        <dbReference type="ChEBI" id="CHEBI:43474"/>
    </ligand>
</feature>
<dbReference type="NCBIfam" id="TIGR01697">
    <property type="entry name" value="PNPH-PUNA-XAPA"/>
    <property type="match status" value="1"/>
</dbReference>
<feature type="binding site" evidence="6">
    <location>
        <position position="209"/>
    </location>
    <ligand>
        <name>phosphate</name>
        <dbReference type="ChEBI" id="CHEBI:43474"/>
    </ligand>
</feature>
<feature type="binding site" evidence="6">
    <location>
        <position position="28"/>
    </location>
    <ligand>
        <name>phosphate</name>
        <dbReference type="ChEBI" id="CHEBI:43474"/>
    </ligand>
</feature>
<evidence type="ECO:0000256" key="5">
    <source>
        <dbReference type="PIRNR" id="PIRNR000477"/>
    </source>
</evidence>
<evidence type="ECO:0000256" key="4">
    <source>
        <dbReference type="ARBA" id="ARBA00022679"/>
    </source>
</evidence>
<dbReference type="InterPro" id="IPR018099">
    <property type="entry name" value="Purine_phosphorylase-2_CS"/>
</dbReference>
<dbReference type="GO" id="GO:0005737">
    <property type="term" value="C:cytoplasm"/>
    <property type="evidence" value="ECO:0007669"/>
    <property type="project" value="TreeGrafter"/>
</dbReference>
<name>A0A410FWQ4_BIPS1</name>
<feature type="binding site" evidence="6">
    <location>
        <position position="58"/>
    </location>
    <ligand>
        <name>phosphate</name>
        <dbReference type="ChEBI" id="CHEBI:43474"/>
    </ligand>
</feature>
<sequence length="269" mass="28462">MEEMERIERAAKALSRLGTPEVAVVLGSGLSSVFPLEEERVLSFREISGFPVPSVAGHAGEVAVGVVSGRTVLVQRGRVHHYEGYPLADVVFSVRVYARLGVRVLVLTNASGGIAHGLEAGDLVLLSDHVNLLGDNPLRGANLDPLGPRFPDMTAVYDPALRRTARDVARSLGIGLKEGVYLATLGPSYETPAEIRAFRALGADLVGMSTVPEAIAARHAGMRVLAISCVTNLAAGVSPAPLSHDEVIETSRRRAADLGRLLTALVPRL</sequence>
<dbReference type="KEGG" id="bih:BIP78_1624"/>
<dbReference type="PANTHER" id="PTHR11904">
    <property type="entry name" value="METHYLTHIOADENOSINE/PURINE NUCLEOSIDE PHOSPHORYLASE"/>
    <property type="match status" value="1"/>
</dbReference>
<protein>
    <recommendedName>
        <fullName evidence="5">Purine nucleoside phosphorylase</fullName>
        <ecNumber evidence="5">2.4.2.1</ecNumber>
    </recommendedName>
    <alternativeName>
        <fullName evidence="5">Inosine-guanosine phosphorylase</fullName>
    </alternativeName>
</protein>
<dbReference type="Proteomes" id="UP000287233">
    <property type="component" value="Chromosome"/>
</dbReference>
<evidence type="ECO:0000256" key="6">
    <source>
        <dbReference type="PIRSR" id="PIRSR000477-2"/>
    </source>
</evidence>
<evidence type="ECO:0000256" key="1">
    <source>
        <dbReference type="ARBA" id="ARBA00005058"/>
    </source>
</evidence>
<dbReference type="InterPro" id="IPR035994">
    <property type="entry name" value="Nucleoside_phosphorylase_sf"/>
</dbReference>
<evidence type="ECO:0000313" key="8">
    <source>
        <dbReference type="EMBL" id="QAA77388.1"/>
    </source>
</evidence>
<dbReference type="Pfam" id="PF01048">
    <property type="entry name" value="PNP_UDP_1"/>
    <property type="match status" value="1"/>
</dbReference>
<dbReference type="CDD" id="cd09009">
    <property type="entry name" value="PNP-EcPNPII_like"/>
    <property type="match status" value="1"/>
</dbReference>
<dbReference type="SUPFAM" id="SSF53167">
    <property type="entry name" value="Purine and uridine phosphorylases"/>
    <property type="match status" value="1"/>
</dbReference>
<keyword evidence="4 5" id="KW-0808">Transferase</keyword>
<reference evidence="9" key="1">
    <citation type="submission" date="2018-12" db="EMBL/GenBank/DDBJ databases">
        <title>Complete genome sequence of an uncultured bacterium of the candidate phylum Bipolaricaulota.</title>
        <authorList>
            <person name="Kadnikov V.V."/>
            <person name="Mardanov A.V."/>
            <person name="Beletsky A.V."/>
            <person name="Frank Y.A."/>
            <person name="Karnachuk O.V."/>
            <person name="Ravin N.V."/>
        </authorList>
    </citation>
    <scope>NUCLEOTIDE SEQUENCE [LARGE SCALE GENOMIC DNA]</scope>
</reference>
<evidence type="ECO:0000259" key="7">
    <source>
        <dbReference type="Pfam" id="PF01048"/>
    </source>
</evidence>